<accession>A0ABS8Q8W3</accession>
<dbReference type="InterPro" id="IPR016181">
    <property type="entry name" value="Acyl_CoA_acyltransferase"/>
</dbReference>
<proteinExistence type="predicted"/>
<evidence type="ECO:0000259" key="1">
    <source>
        <dbReference type="PROSITE" id="PS51186"/>
    </source>
</evidence>
<name>A0ABS8Q8W3_9BURK</name>
<protein>
    <submittedName>
        <fullName evidence="2">GNAT family N-acetyltransferase</fullName>
    </submittedName>
</protein>
<dbReference type="Gene3D" id="3.40.630.30">
    <property type="match status" value="1"/>
</dbReference>
<dbReference type="CDD" id="cd04301">
    <property type="entry name" value="NAT_SF"/>
    <property type="match status" value="1"/>
</dbReference>
<dbReference type="PROSITE" id="PS51186">
    <property type="entry name" value="GNAT"/>
    <property type="match status" value="1"/>
</dbReference>
<dbReference type="EMBL" id="JAJNOC010000006">
    <property type="protein sequence ID" value="MCD2518203.1"/>
    <property type="molecule type" value="Genomic_DNA"/>
</dbReference>
<sequence>MEVRRLQPHEWQAYRAIRLQALADAPDAFGATLAEAQAWPLTEWETRLARAATSGIDCPLGAEMDGQLVGLCWAKVDAQAPDLVNLYQMWVAPAARCHGVARALLDQAVAWAQARGARRMQLGVNCTNAGALRLYTRAGFVAVDEPYPMRPGETLMEQRMRLGFPL</sequence>
<organism evidence="2 3">
    <name type="scientific">Massilia phyllostachyos</name>
    <dbReference type="NCBI Taxonomy" id="2898585"/>
    <lineage>
        <taxon>Bacteria</taxon>
        <taxon>Pseudomonadati</taxon>
        <taxon>Pseudomonadota</taxon>
        <taxon>Betaproteobacteria</taxon>
        <taxon>Burkholderiales</taxon>
        <taxon>Oxalobacteraceae</taxon>
        <taxon>Telluria group</taxon>
        <taxon>Massilia</taxon>
    </lineage>
</organism>
<dbReference type="PANTHER" id="PTHR43072">
    <property type="entry name" value="N-ACETYLTRANSFERASE"/>
    <property type="match status" value="1"/>
</dbReference>
<comment type="caution">
    <text evidence="2">The sequence shown here is derived from an EMBL/GenBank/DDBJ whole genome shotgun (WGS) entry which is preliminary data.</text>
</comment>
<gene>
    <name evidence="2" type="ORF">LQ564_17985</name>
</gene>
<reference evidence="2" key="1">
    <citation type="submission" date="2021-11" db="EMBL/GenBank/DDBJ databases">
        <title>The complete genome of Massilia sp sp. G4R7.</title>
        <authorList>
            <person name="Liu L."/>
            <person name="Yue J."/>
            <person name="Yuan J."/>
            <person name="Yang F."/>
            <person name="Li L."/>
        </authorList>
    </citation>
    <scope>NUCLEOTIDE SEQUENCE</scope>
    <source>
        <strain evidence="2">G4R7</strain>
    </source>
</reference>
<feature type="domain" description="N-acetyltransferase" evidence="1">
    <location>
        <begin position="1"/>
        <end position="161"/>
    </location>
</feature>
<dbReference type="Pfam" id="PF00583">
    <property type="entry name" value="Acetyltransf_1"/>
    <property type="match status" value="1"/>
</dbReference>
<keyword evidence="3" id="KW-1185">Reference proteome</keyword>
<evidence type="ECO:0000313" key="2">
    <source>
        <dbReference type="EMBL" id="MCD2518203.1"/>
    </source>
</evidence>
<evidence type="ECO:0000313" key="3">
    <source>
        <dbReference type="Proteomes" id="UP001179361"/>
    </source>
</evidence>
<dbReference type="Proteomes" id="UP001179361">
    <property type="component" value="Unassembled WGS sequence"/>
</dbReference>
<dbReference type="InterPro" id="IPR000182">
    <property type="entry name" value="GNAT_dom"/>
</dbReference>
<dbReference type="SUPFAM" id="SSF55729">
    <property type="entry name" value="Acyl-CoA N-acyltransferases (Nat)"/>
    <property type="match status" value="1"/>
</dbReference>